<protein>
    <submittedName>
        <fullName evidence="1">Uncharacterized protein</fullName>
    </submittedName>
</protein>
<proteinExistence type="predicted"/>
<reference evidence="1" key="1">
    <citation type="submission" date="2020-04" db="EMBL/GenBank/DDBJ databases">
        <authorList>
            <person name="Chiriac C."/>
            <person name="Salcher M."/>
            <person name="Ghai R."/>
            <person name="Kavagutti S V."/>
        </authorList>
    </citation>
    <scope>NUCLEOTIDE SEQUENCE</scope>
</reference>
<organism evidence="1">
    <name type="scientific">uncultured Caudovirales phage</name>
    <dbReference type="NCBI Taxonomy" id="2100421"/>
    <lineage>
        <taxon>Viruses</taxon>
        <taxon>Duplodnaviria</taxon>
        <taxon>Heunggongvirae</taxon>
        <taxon>Uroviricota</taxon>
        <taxon>Caudoviricetes</taxon>
        <taxon>Peduoviridae</taxon>
        <taxon>Maltschvirus</taxon>
        <taxon>Maltschvirus maltsch</taxon>
    </lineage>
</organism>
<gene>
    <name evidence="1" type="ORF">UFOVP319_38</name>
</gene>
<evidence type="ECO:0000313" key="1">
    <source>
        <dbReference type="EMBL" id="CAB4137499.1"/>
    </source>
</evidence>
<sequence>MALESEIVGAVTGTGADVTASRQLKVILPDGSVPADVAATRFFSENDTGSETGTALLVSPETDNDYRLRVSTEALFDSETFNYTAQNTGKFAFRNTTMAAAWSASGLTSNSANITTTTTGLAFTTYAEFPLLGAAQLYCEIEGSFNALPTTNTIIDFGLPRLATTNPFAPTDGVYFRMTSAGILGVVNFNGTETTTGVFDFTYVVNRKYQFIIAMHERQVEFWIEGILHAVLVTPDGQGQPCMSSSLPFGFRHAIVGGAAGAALSFVLNDYTVSIGGPNIAQTASILGQRVYGSYQGLSGGTMGSLATYPNSTNPTAAAPSNTALTANLPAGLGGQGVVTAAAAAATDGIWGSYQVPAGTANVQGRRLVVRGIKIDAINTGAAVATTATTLQFSLAYGHTAVSLATAEAAAAKAPRRVALGYMTWPVGAAIGQQPQDGSMTVDFGDAPIFVNPGEFIQLVGKFLVGTATASQTISFIWQPIYGWE</sequence>
<accession>A0A6J5M0I9</accession>
<dbReference type="EMBL" id="LR796336">
    <property type="protein sequence ID" value="CAB4137499.1"/>
    <property type="molecule type" value="Genomic_DNA"/>
</dbReference>
<name>A0A6J5M0I9_9CAUD</name>